<organism evidence="2">
    <name type="scientific">Salmonella newport</name>
    <dbReference type="NCBI Taxonomy" id="108619"/>
    <lineage>
        <taxon>Bacteria</taxon>
        <taxon>Pseudomonadati</taxon>
        <taxon>Pseudomonadota</taxon>
        <taxon>Gammaproteobacteria</taxon>
        <taxon>Enterobacterales</taxon>
        <taxon>Enterobacteriaceae</taxon>
        <taxon>Salmonella</taxon>
    </lineage>
</organism>
<protein>
    <submittedName>
        <fullName evidence="2">Uncharacterized protein</fullName>
    </submittedName>
</protein>
<dbReference type="AlphaFoldDB" id="A0A3V9WZ27"/>
<dbReference type="EMBL" id="AAKRHF010000021">
    <property type="protein sequence ID" value="ECU8647852.1"/>
    <property type="molecule type" value="Genomic_DNA"/>
</dbReference>
<sequence>MVFIFRPRTLRIRIFECPHRLSDKLLKSSATRLSAHRREVAYITLSSFRVNPEFQDFSLQPAGCLCEVIHIRRVDGGAL</sequence>
<proteinExistence type="predicted"/>
<evidence type="ECO:0000313" key="2">
    <source>
        <dbReference type="EMBL" id="ECU8647852.1"/>
    </source>
</evidence>
<gene>
    <name evidence="2" type="ORF">B9R89_19655</name>
    <name evidence="1" type="ORF">CIM45_20635</name>
</gene>
<accession>A0A3V9WZ27</accession>
<comment type="caution">
    <text evidence="2">The sequence shown here is derived from an EMBL/GenBank/DDBJ whole genome shotgun (WGS) entry which is preliminary data.</text>
</comment>
<reference evidence="2" key="1">
    <citation type="submission" date="2018-07" db="EMBL/GenBank/DDBJ databases">
        <authorList>
            <consortium name="PulseNet: The National Subtyping Network for Foodborne Disease Surveillance"/>
            <person name="Tarr C.L."/>
            <person name="Trees E."/>
            <person name="Katz L.S."/>
            <person name="Carleton-Romer H.A."/>
            <person name="Stroika S."/>
            <person name="Kucerova Z."/>
            <person name="Roache K.F."/>
            <person name="Sabol A.L."/>
            <person name="Besser J."/>
            <person name="Gerner-Smidt P."/>
        </authorList>
    </citation>
    <scope>NUCLEOTIDE SEQUENCE</scope>
    <source>
        <strain evidence="2">PNUSAS011093</strain>
        <strain evidence="1">PNUSAS019309</strain>
    </source>
</reference>
<name>A0A3V9WZ27_SALNE</name>
<evidence type="ECO:0000313" key="1">
    <source>
        <dbReference type="EMBL" id="ECS7537000.1"/>
    </source>
</evidence>
<dbReference type="EMBL" id="AAKKOY010000016">
    <property type="protein sequence ID" value="ECS7537000.1"/>
    <property type="molecule type" value="Genomic_DNA"/>
</dbReference>